<feature type="compositionally biased region" description="Polar residues" evidence="1">
    <location>
        <begin position="117"/>
        <end position="127"/>
    </location>
</feature>
<evidence type="ECO:0000313" key="4">
    <source>
        <dbReference type="Proteomes" id="UP001605036"/>
    </source>
</evidence>
<dbReference type="Pfam" id="PF21859">
    <property type="entry name" value="Replitron_HUH"/>
    <property type="match status" value="1"/>
</dbReference>
<comment type="caution">
    <text evidence="3">The sequence shown here is derived from an EMBL/GenBank/DDBJ whole genome shotgun (WGS) entry which is preliminary data.</text>
</comment>
<organism evidence="3 4">
    <name type="scientific">Riccia fluitans</name>
    <dbReference type="NCBI Taxonomy" id="41844"/>
    <lineage>
        <taxon>Eukaryota</taxon>
        <taxon>Viridiplantae</taxon>
        <taxon>Streptophyta</taxon>
        <taxon>Embryophyta</taxon>
        <taxon>Marchantiophyta</taxon>
        <taxon>Marchantiopsida</taxon>
        <taxon>Marchantiidae</taxon>
        <taxon>Marchantiales</taxon>
        <taxon>Ricciaceae</taxon>
        <taxon>Riccia</taxon>
    </lineage>
</organism>
<feature type="domain" description="Replitron HUH endonuclease" evidence="2">
    <location>
        <begin position="165"/>
        <end position="285"/>
    </location>
</feature>
<gene>
    <name evidence="3" type="ORF">R1flu_005288</name>
</gene>
<name>A0ABD1YTP9_9MARC</name>
<feature type="compositionally biased region" description="Basic and acidic residues" evidence="1">
    <location>
        <begin position="93"/>
        <end position="107"/>
    </location>
</feature>
<feature type="region of interest" description="Disordered" evidence="1">
    <location>
        <begin position="93"/>
        <end position="157"/>
    </location>
</feature>
<feature type="region of interest" description="Disordered" evidence="1">
    <location>
        <begin position="354"/>
        <end position="383"/>
    </location>
</feature>
<reference evidence="3 4" key="1">
    <citation type="submission" date="2024-09" db="EMBL/GenBank/DDBJ databases">
        <title>Chromosome-scale assembly of Riccia fluitans.</title>
        <authorList>
            <person name="Paukszto L."/>
            <person name="Sawicki J."/>
            <person name="Karawczyk K."/>
            <person name="Piernik-Szablinska J."/>
            <person name="Szczecinska M."/>
            <person name="Mazdziarz M."/>
        </authorList>
    </citation>
    <scope>NUCLEOTIDE SEQUENCE [LARGE SCALE GENOMIC DNA]</scope>
    <source>
        <strain evidence="3">Rf_01</strain>
        <tissue evidence="3">Aerial parts of the thallus</tissue>
    </source>
</reference>
<dbReference type="AlphaFoldDB" id="A0ABD1YTP9"/>
<proteinExistence type="predicted"/>
<protein>
    <recommendedName>
        <fullName evidence="2">Replitron HUH endonuclease domain-containing protein</fullName>
    </recommendedName>
</protein>
<accession>A0ABD1YTP9</accession>
<keyword evidence="4" id="KW-1185">Reference proteome</keyword>
<dbReference type="Proteomes" id="UP001605036">
    <property type="component" value="Unassembled WGS sequence"/>
</dbReference>
<feature type="compositionally biased region" description="Acidic residues" evidence="1">
    <location>
        <begin position="362"/>
        <end position="373"/>
    </location>
</feature>
<evidence type="ECO:0000259" key="2">
    <source>
        <dbReference type="Pfam" id="PF21859"/>
    </source>
</evidence>
<evidence type="ECO:0000313" key="3">
    <source>
        <dbReference type="EMBL" id="KAL2633809.1"/>
    </source>
</evidence>
<dbReference type="EMBL" id="JBHFFA010000003">
    <property type="protein sequence ID" value="KAL2633809.1"/>
    <property type="molecule type" value="Genomic_DNA"/>
</dbReference>
<dbReference type="InterPro" id="IPR054424">
    <property type="entry name" value="Replitron_HUH"/>
</dbReference>
<evidence type="ECO:0000256" key="1">
    <source>
        <dbReference type="SAM" id="MobiDB-lite"/>
    </source>
</evidence>
<sequence>MQRIRYSAPRPWPDAFSLVEAVEVKNIEFSPTKVTQHVGRVGIIPRTWNKEKQDWYLDILEFVCIRTVQRQKEKVVGPFSEKQCFCGYGLPTEKHEGARPGSDEKELPGAPGDGKNETTTDIEQGSEGSKAHGKKKNGQEAAKANQTKAAKKPRRVPEKTFDVSLTIGIPGETVDENVFDLLVNWLEYRAEMAVLALERGDAFLQLHVQGMVRVKTSSTKILNREIKVVIGWESNAPVGGSVCLKPLHDRGLHTVIGLIGYCLKDEGAAHFKFYSKNVSEEQKAEYIRSFGIQAQVRADTGQYPRQSITVSKVSSEESPLNNVQRACTTPHSVEVPDVETIFFGVETPARYFETKEDKTTAEDDDVNVDEESELAGQSRPVDDEDASTIPLVELDKAVNSEADVHTLCEALLEAGFAVGMKTTVKEENPMDHIPEYFRLWD</sequence>